<sequence>MRQHRGRAFCSHPFRRDPGDDDTGWWSMPRRRAESAAEQK</sequence>
<protein>
    <submittedName>
        <fullName evidence="2">Uncharacterized protein</fullName>
    </submittedName>
</protein>
<gene>
    <name evidence="2" type="ORF">HMPREF1549_02798</name>
</gene>
<reference evidence="2" key="1">
    <citation type="submission" date="2013-06" db="EMBL/GenBank/DDBJ databases">
        <authorList>
            <person name="Weinstock G."/>
            <person name="Sodergren E."/>
            <person name="Lobos E.A."/>
            <person name="Fulton L."/>
            <person name="Fulton R."/>
            <person name="Courtney L."/>
            <person name="Fronick C."/>
            <person name="O'Laughlin M."/>
            <person name="Godfrey J."/>
            <person name="Wilson R.M."/>
            <person name="Miner T."/>
            <person name="Farmer C."/>
            <person name="Delehaunty K."/>
            <person name="Cordes M."/>
            <person name="Minx P."/>
            <person name="Tomlinson C."/>
            <person name="Chen J."/>
            <person name="Wollam A."/>
            <person name="Pepin K.H."/>
            <person name="Bhonagiri V."/>
            <person name="Zhang X."/>
            <person name="Warren W."/>
            <person name="Mitreva M."/>
            <person name="Mardis E.R."/>
            <person name="Wilson R.K."/>
        </authorList>
    </citation>
    <scope>NUCLEOTIDE SEQUENCE [LARGE SCALE GENOMIC DNA]</scope>
    <source>
        <strain evidence="2">F0510</strain>
    </source>
</reference>
<feature type="region of interest" description="Disordered" evidence="1">
    <location>
        <begin position="1"/>
        <end position="40"/>
    </location>
</feature>
<dbReference type="AlphaFoldDB" id="U1Q033"/>
<dbReference type="Proteomes" id="UP000016498">
    <property type="component" value="Unassembled WGS sequence"/>
</dbReference>
<accession>U1Q033</accession>
<comment type="caution">
    <text evidence="2">The sequence shown here is derived from an EMBL/GenBank/DDBJ whole genome shotgun (WGS) entry which is preliminary data.</text>
</comment>
<evidence type="ECO:0000256" key="1">
    <source>
        <dbReference type="SAM" id="MobiDB-lite"/>
    </source>
</evidence>
<dbReference type="HOGENOM" id="CLU_3283588_0_0_11"/>
<evidence type="ECO:0000313" key="2">
    <source>
        <dbReference type="EMBL" id="ERH15971.1"/>
    </source>
</evidence>
<dbReference type="EMBL" id="AWSD01000332">
    <property type="protein sequence ID" value="ERH15971.1"/>
    <property type="molecule type" value="Genomic_DNA"/>
</dbReference>
<name>U1Q033_9ACTO</name>
<proteinExistence type="predicted"/>
<organism evidence="2">
    <name type="scientific">Actinomyces johnsonii F0510</name>
    <dbReference type="NCBI Taxonomy" id="1227262"/>
    <lineage>
        <taxon>Bacteria</taxon>
        <taxon>Bacillati</taxon>
        <taxon>Actinomycetota</taxon>
        <taxon>Actinomycetes</taxon>
        <taxon>Actinomycetales</taxon>
        <taxon>Actinomycetaceae</taxon>
        <taxon>Actinomyces</taxon>
    </lineage>
</organism>
<feature type="compositionally biased region" description="Basic and acidic residues" evidence="1">
    <location>
        <begin position="31"/>
        <end position="40"/>
    </location>
</feature>